<feature type="domain" description="Lipoyl-binding" evidence="8">
    <location>
        <begin position="2"/>
        <end position="77"/>
    </location>
</feature>
<dbReference type="InterPro" id="IPR000089">
    <property type="entry name" value="Biotin_lipoyl"/>
</dbReference>
<dbReference type="EMBL" id="LGKN01000003">
    <property type="protein sequence ID" value="KPL89450.1"/>
    <property type="molecule type" value="Genomic_DNA"/>
</dbReference>
<gene>
    <name evidence="10" type="ORF">ARMA_0527</name>
    <name evidence="11" type="ORF">SE16_03140</name>
</gene>
<dbReference type="InterPro" id="IPR004167">
    <property type="entry name" value="PSBD"/>
</dbReference>
<evidence type="ECO:0000256" key="7">
    <source>
        <dbReference type="SAM" id="MobiDB-lite"/>
    </source>
</evidence>
<dbReference type="Proteomes" id="UP000050502">
    <property type="component" value="Unassembled WGS sequence"/>
</dbReference>
<dbReference type="PATRIC" id="fig|872965.6.peg.584"/>
<evidence type="ECO:0000256" key="6">
    <source>
        <dbReference type="RuleBase" id="RU003423"/>
    </source>
</evidence>
<dbReference type="SUPFAM" id="SSF47005">
    <property type="entry name" value="Peripheral subunit-binding domain of 2-oxo acid dehydrogenase complex"/>
    <property type="match status" value="1"/>
</dbReference>
<evidence type="ECO:0000256" key="5">
    <source>
        <dbReference type="ARBA" id="ARBA00023315"/>
    </source>
</evidence>
<dbReference type="PANTHER" id="PTHR43178">
    <property type="entry name" value="DIHYDROLIPOAMIDE ACETYLTRANSFERASE COMPONENT OF PYRUVATE DEHYDROGENASE COMPLEX"/>
    <property type="match status" value="1"/>
</dbReference>
<dbReference type="RefSeq" id="WP_054492027.1">
    <property type="nucleotide sequence ID" value="NZ_BBZA01000032.1"/>
</dbReference>
<evidence type="ECO:0000313" key="11">
    <source>
        <dbReference type="EMBL" id="KPL89450.1"/>
    </source>
</evidence>
<reference evidence="10 12" key="1">
    <citation type="journal article" date="2015" name="Genome Announc.">
        <title>Draft Genome Sequence of a Heterotrophic Facultative Anaerobic Thermophilic Bacterium, Ardenticatena maritima Strain 110ST.</title>
        <authorList>
            <person name="Kawaichi S."/>
            <person name="Yoshida T."/>
            <person name="Sako Y."/>
            <person name="Nakamura R."/>
        </authorList>
    </citation>
    <scope>NUCLEOTIDE SEQUENCE [LARGE SCALE GENOMIC DNA]</scope>
    <source>
        <strain evidence="10 12">110S</strain>
    </source>
</reference>
<evidence type="ECO:0000313" key="10">
    <source>
        <dbReference type="EMBL" id="GAP62104.1"/>
    </source>
</evidence>
<feature type="compositionally biased region" description="Low complexity" evidence="7">
    <location>
        <begin position="88"/>
        <end position="119"/>
    </location>
</feature>
<feature type="region of interest" description="Disordered" evidence="7">
    <location>
        <begin position="161"/>
        <end position="199"/>
    </location>
</feature>
<dbReference type="FunCoup" id="A0A0M9UBQ4">
    <property type="interactions" value="219"/>
</dbReference>
<dbReference type="SUPFAM" id="SSF52777">
    <property type="entry name" value="CoA-dependent acyltransferases"/>
    <property type="match status" value="1"/>
</dbReference>
<evidence type="ECO:0000259" key="8">
    <source>
        <dbReference type="PROSITE" id="PS50968"/>
    </source>
</evidence>
<reference evidence="11 13" key="2">
    <citation type="submission" date="2015-07" db="EMBL/GenBank/DDBJ databases">
        <title>Whole genome sequence of Ardenticatena maritima DSM 23922.</title>
        <authorList>
            <person name="Hemp J."/>
            <person name="Ward L.M."/>
            <person name="Pace L.A."/>
            <person name="Fischer W.W."/>
        </authorList>
    </citation>
    <scope>NUCLEOTIDE SEQUENCE [LARGE SCALE GENOMIC DNA]</scope>
    <source>
        <strain evidence="11 13">110S</strain>
    </source>
</reference>
<dbReference type="Proteomes" id="UP000037784">
    <property type="component" value="Unassembled WGS sequence"/>
</dbReference>
<evidence type="ECO:0000256" key="4">
    <source>
        <dbReference type="ARBA" id="ARBA00022823"/>
    </source>
</evidence>
<keyword evidence="3 6" id="KW-0808">Transferase</keyword>
<name>A0A0M9UBQ4_9CHLR</name>
<evidence type="ECO:0000256" key="3">
    <source>
        <dbReference type="ARBA" id="ARBA00022679"/>
    </source>
</evidence>
<comment type="caution">
    <text evidence="10">The sequence shown here is derived from an EMBL/GenBank/DDBJ whole genome shotgun (WGS) entry which is preliminary data.</text>
</comment>
<dbReference type="PROSITE" id="PS51826">
    <property type="entry name" value="PSBD"/>
    <property type="match status" value="1"/>
</dbReference>
<feature type="domain" description="Peripheral subunit-binding (PSBD)" evidence="9">
    <location>
        <begin position="120"/>
        <end position="157"/>
    </location>
</feature>
<dbReference type="InParanoid" id="A0A0M9UBQ4"/>
<dbReference type="AlphaFoldDB" id="A0A0M9UBQ4"/>
<keyword evidence="12" id="KW-1185">Reference proteome</keyword>
<keyword evidence="4 6" id="KW-0450">Lipoyl</keyword>
<evidence type="ECO:0000313" key="13">
    <source>
        <dbReference type="Proteomes" id="UP000050502"/>
    </source>
</evidence>
<organism evidence="10 12">
    <name type="scientific">Ardenticatena maritima</name>
    <dbReference type="NCBI Taxonomy" id="872965"/>
    <lineage>
        <taxon>Bacteria</taxon>
        <taxon>Bacillati</taxon>
        <taxon>Chloroflexota</taxon>
        <taxon>Ardenticatenia</taxon>
        <taxon>Ardenticatenales</taxon>
        <taxon>Ardenticatenaceae</taxon>
        <taxon>Ardenticatena</taxon>
    </lineage>
</organism>
<dbReference type="InterPro" id="IPR050743">
    <property type="entry name" value="2-oxoacid_DH_E2_comp"/>
</dbReference>
<dbReference type="CDD" id="cd06849">
    <property type="entry name" value="lipoyl_domain"/>
    <property type="match status" value="1"/>
</dbReference>
<dbReference type="Gene3D" id="4.10.320.10">
    <property type="entry name" value="E3-binding domain"/>
    <property type="match status" value="1"/>
</dbReference>
<dbReference type="FunFam" id="3.30.559.10:FF:000007">
    <property type="entry name" value="Dihydrolipoamide acetyltransferase component of pyruvate dehydrogenase complex"/>
    <property type="match status" value="1"/>
</dbReference>
<comment type="similarity">
    <text evidence="2 6">Belongs to the 2-oxoacid dehydrogenase family.</text>
</comment>
<accession>A0A0M9UBQ4</accession>
<dbReference type="GO" id="GO:0016407">
    <property type="term" value="F:acetyltransferase activity"/>
    <property type="evidence" value="ECO:0007669"/>
    <property type="project" value="TreeGrafter"/>
</dbReference>
<dbReference type="Pfam" id="PF00364">
    <property type="entry name" value="Biotin_lipoyl"/>
    <property type="match status" value="1"/>
</dbReference>
<dbReference type="Gene3D" id="3.30.559.10">
    <property type="entry name" value="Chloramphenicol acetyltransferase-like domain"/>
    <property type="match status" value="1"/>
</dbReference>
<evidence type="ECO:0000256" key="1">
    <source>
        <dbReference type="ARBA" id="ARBA00001938"/>
    </source>
</evidence>
<feature type="region of interest" description="Disordered" evidence="7">
    <location>
        <begin position="77"/>
        <end position="119"/>
    </location>
</feature>
<dbReference type="Gene3D" id="2.40.50.100">
    <property type="match status" value="1"/>
</dbReference>
<dbReference type="PANTHER" id="PTHR43178:SF5">
    <property type="entry name" value="LIPOAMIDE ACYLTRANSFERASE COMPONENT OF BRANCHED-CHAIN ALPHA-KETO ACID DEHYDROGENASE COMPLEX, MITOCHONDRIAL"/>
    <property type="match status" value="1"/>
</dbReference>
<dbReference type="Pfam" id="PF02817">
    <property type="entry name" value="E3_binding"/>
    <property type="match status" value="1"/>
</dbReference>
<sequence>MATPIKMPQLGESVTEGTVGKWLKKVGEHVEKYEPLLEVISDKVDTEVTSTVSGVVLSIEVPEGETVPVGTVLAWVGEPGEKPGENGSAPAEAPAAPQPAAASTSATAPKPAADKSAAQRISPVVARLAAEHNIDLSQIQGSGRGGRITKKDVLRYLEEREKAAAQPAQPAAPQPAAPPPPKPAPAPEPPAPLPMTTAADVPLPSGEGELVPLTPMRKAIAEHMVRSKHTSPHVTTVHEVDLSRVVAHRNKHKAAFAAEGVRLTYTAYFVEAVAQTLKKHPMVNSTFTDQGILLKRAINIGVATAVQEGKGLLVPVLKHADELSLKGIARALGDLTERARSGKLTPDDVQGGTFTITNYGTNGAIIGTPIINQPQAAILGVGAMQKRVVVVEQDGMDAIAIRPMAYLTLTFDHRILDGAAADAFMRDLVAYLQNYPL</sequence>
<protein>
    <recommendedName>
        <fullName evidence="6">Dihydrolipoamide acetyltransferase component of pyruvate dehydrogenase complex</fullName>
        <ecNumber evidence="6">2.3.1.-</ecNumber>
    </recommendedName>
</protein>
<proteinExistence type="inferred from homology"/>
<evidence type="ECO:0000259" key="9">
    <source>
        <dbReference type="PROSITE" id="PS51826"/>
    </source>
</evidence>
<reference evidence="12" key="3">
    <citation type="submission" date="2015-08" db="EMBL/GenBank/DDBJ databases">
        <title>Draft Genome Sequence of a Heterotrophic Facultative Anaerobic Bacterium Ardenticatena maritima Strain 110S.</title>
        <authorList>
            <person name="Kawaichi S."/>
            <person name="Yoshida T."/>
            <person name="Sako Y."/>
            <person name="Nakamura R."/>
        </authorList>
    </citation>
    <scope>NUCLEOTIDE SEQUENCE [LARGE SCALE GENOMIC DNA]</scope>
    <source>
        <strain evidence="12">110S</strain>
    </source>
</reference>
<dbReference type="OrthoDB" id="9805770at2"/>
<comment type="cofactor">
    <cofactor evidence="1 6">
        <name>(R)-lipoate</name>
        <dbReference type="ChEBI" id="CHEBI:83088"/>
    </cofactor>
</comment>
<dbReference type="Pfam" id="PF00198">
    <property type="entry name" value="2-oxoacid_dh"/>
    <property type="match status" value="1"/>
</dbReference>
<dbReference type="GO" id="GO:0031405">
    <property type="term" value="F:lipoic acid binding"/>
    <property type="evidence" value="ECO:0007669"/>
    <property type="project" value="TreeGrafter"/>
</dbReference>
<dbReference type="PROSITE" id="PS50968">
    <property type="entry name" value="BIOTINYL_LIPOYL"/>
    <property type="match status" value="1"/>
</dbReference>
<dbReference type="EC" id="2.3.1.-" evidence="6"/>
<keyword evidence="5 6" id="KW-0012">Acyltransferase</keyword>
<dbReference type="EMBL" id="BBZA01000032">
    <property type="protein sequence ID" value="GAP62104.1"/>
    <property type="molecule type" value="Genomic_DNA"/>
</dbReference>
<dbReference type="InterPro" id="IPR003016">
    <property type="entry name" value="2-oxoA_DH_lipoyl-BS"/>
</dbReference>
<evidence type="ECO:0000313" key="12">
    <source>
        <dbReference type="Proteomes" id="UP000037784"/>
    </source>
</evidence>
<dbReference type="InterPro" id="IPR011053">
    <property type="entry name" value="Single_hybrid_motif"/>
</dbReference>
<dbReference type="PROSITE" id="PS00189">
    <property type="entry name" value="LIPOYL"/>
    <property type="match status" value="1"/>
</dbReference>
<feature type="compositionally biased region" description="Pro residues" evidence="7">
    <location>
        <begin position="170"/>
        <end position="193"/>
    </location>
</feature>
<dbReference type="InterPro" id="IPR036625">
    <property type="entry name" value="E3-bd_dom_sf"/>
</dbReference>
<dbReference type="SUPFAM" id="SSF51230">
    <property type="entry name" value="Single hybrid motif"/>
    <property type="match status" value="1"/>
</dbReference>
<evidence type="ECO:0000256" key="2">
    <source>
        <dbReference type="ARBA" id="ARBA00007317"/>
    </source>
</evidence>
<dbReference type="STRING" id="872965.SE16_03140"/>
<dbReference type="GO" id="GO:0005737">
    <property type="term" value="C:cytoplasm"/>
    <property type="evidence" value="ECO:0007669"/>
    <property type="project" value="TreeGrafter"/>
</dbReference>
<dbReference type="InterPro" id="IPR023213">
    <property type="entry name" value="CAT-like_dom_sf"/>
</dbReference>
<dbReference type="InterPro" id="IPR001078">
    <property type="entry name" value="2-oxoacid_DH_actylTfrase"/>
</dbReference>